<sequence>MRPLTKEGLFKKDSLSMKGTQSCGLMVSNGWVGREPLCVLNLFRFIMANARALSHVVPDFG</sequence>
<name>A0A9K3HTY2_HELAN</name>
<proteinExistence type="predicted"/>
<evidence type="ECO:0000313" key="1">
    <source>
        <dbReference type="EMBL" id="KAF5784225.1"/>
    </source>
</evidence>
<reference evidence="1" key="2">
    <citation type="submission" date="2020-06" db="EMBL/GenBank/DDBJ databases">
        <title>Helianthus annuus Genome sequencing and assembly Release 2.</title>
        <authorList>
            <person name="Gouzy J."/>
            <person name="Langlade N."/>
            <person name="Munos S."/>
        </authorList>
    </citation>
    <scope>NUCLEOTIDE SEQUENCE</scope>
    <source>
        <tissue evidence="1">Leaves</tissue>
    </source>
</reference>
<comment type="caution">
    <text evidence="1">The sequence shown here is derived from an EMBL/GenBank/DDBJ whole genome shotgun (WGS) entry which is preliminary data.</text>
</comment>
<evidence type="ECO:0000313" key="2">
    <source>
        <dbReference type="Proteomes" id="UP000215914"/>
    </source>
</evidence>
<dbReference type="EMBL" id="MNCJ02000326">
    <property type="protein sequence ID" value="KAF5784225.1"/>
    <property type="molecule type" value="Genomic_DNA"/>
</dbReference>
<dbReference type="Gramene" id="mRNA:HanXRQr2_Chr11g0517041">
    <property type="protein sequence ID" value="CDS:HanXRQr2_Chr11g0517041.1"/>
    <property type="gene ID" value="HanXRQr2_Chr11g0517041"/>
</dbReference>
<protein>
    <submittedName>
        <fullName evidence="1">Uncharacterized protein</fullName>
    </submittedName>
</protein>
<organism evidence="1 2">
    <name type="scientific">Helianthus annuus</name>
    <name type="common">Common sunflower</name>
    <dbReference type="NCBI Taxonomy" id="4232"/>
    <lineage>
        <taxon>Eukaryota</taxon>
        <taxon>Viridiplantae</taxon>
        <taxon>Streptophyta</taxon>
        <taxon>Embryophyta</taxon>
        <taxon>Tracheophyta</taxon>
        <taxon>Spermatophyta</taxon>
        <taxon>Magnoliopsida</taxon>
        <taxon>eudicotyledons</taxon>
        <taxon>Gunneridae</taxon>
        <taxon>Pentapetalae</taxon>
        <taxon>asterids</taxon>
        <taxon>campanulids</taxon>
        <taxon>Asterales</taxon>
        <taxon>Asteraceae</taxon>
        <taxon>Asteroideae</taxon>
        <taxon>Heliantheae alliance</taxon>
        <taxon>Heliantheae</taxon>
        <taxon>Helianthus</taxon>
    </lineage>
</organism>
<dbReference type="Proteomes" id="UP000215914">
    <property type="component" value="Unassembled WGS sequence"/>
</dbReference>
<gene>
    <name evidence="1" type="ORF">HanXRQr2_Chr11g0517041</name>
</gene>
<keyword evidence="2" id="KW-1185">Reference proteome</keyword>
<accession>A0A9K3HTY2</accession>
<reference evidence="1" key="1">
    <citation type="journal article" date="2017" name="Nature">
        <title>The sunflower genome provides insights into oil metabolism, flowering and Asterid evolution.</title>
        <authorList>
            <person name="Badouin H."/>
            <person name="Gouzy J."/>
            <person name="Grassa C.J."/>
            <person name="Murat F."/>
            <person name="Staton S.E."/>
            <person name="Cottret L."/>
            <person name="Lelandais-Briere C."/>
            <person name="Owens G.L."/>
            <person name="Carrere S."/>
            <person name="Mayjonade B."/>
            <person name="Legrand L."/>
            <person name="Gill N."/>
            <person name="Kane N.C."/>
            <person name="Bowers J.E."/>
            <person name="Hubner S."/>
            <person name="Bellec A."/>
            <person name="Berard A."/>
            <person name="Berges H."/>
            <person name="Blanchet N."/>
            <person name="Boniface M.C."/>
            <person name="Brunel D."/>
            <person name="Catrice O."/>
            <person name="Chaidir N."/>
            <person name="Claudel C."/>
            <person name="Donnadieu C."/>
            <person name="Faraut T."/>
            <person name="Fievet G."/>
            <person name="Helmstetter N."/>
            <person name="King M."/>
            <person name="Knapp S.J."/>
            <person name="Lai Z."/>
            <person name="Le Paslier M.C."/>
            <person name="Lippi Y."/>
            <person name="Lorenzon L."/>
            <person name="Mandel J.R."/>
            <person name="Marage G."/>
            <person name="Marchand G."/>
            <person name="Marquand E."/>
            <person name="Bret-Mestries E."/>
            <person name="Morien E."/>
            <person name="Nambeesan S."/>
            <person name="Nguyen T."/>
            <person name="Pegot-Espagnet P."/>
            <person name="Pouilly N."/>
            <person name="Raftis F."/>
            <person name="Sallet E."/>
            <person name="Schiex T."/>
            <person name="Thomas J."/>
            <person name="Vandecasteele C."/>
            <person name="Vares D."/>
            <person name="Vear F."/>
            <person name="Vautrin S."/>
            <person name="Crespi M."/>
            <person name="Mangin B."/>
            <person name="Burke J.M."/>
            <person name="Salse J."/>
            <person name="Munos S."/>
            <person name="Vincourt P."/>
            <person name="Rieseberg L.H."/>
            <person name="Langlade N.B."/>
        </authorList>
    </citation>
    <scope>NUCLEOTIDE SEQUENCE</scope>
    <source>
        <tissue evidence="1">Leaves</tissue>
    </source>
</reference>
<dbReference type="AlphaFoldDB" id="A0A9K3HTY2"/>